<dbReference type="PANTHER" id="PTHR46034">
    <property type="match status" value="1"/>
</dbReference>
<evidence type="ECO:0000313" key="3">
    <source>
        <dbReference type="EnsemblPlants" id="LPERR09G15730.1"/>
    </source>
</evidence>
<dbReference type="InterPro" id="IPR044832">
    <property type="entry name" value="NRP-like"/>
</dbReference>
<dbReference type="AlphaFoldDB" id="A0A0D9XGV1"/>
<sequence>MWQELPKRSYREDAPMEGAIFMSNTATRELCFRTGIFGLPIEYQSFVENIRQGMPLFLFDHTERKLYGVFEAVSDGGLNINRSAFSSIGCSYPAQVCFKIVWKCRPLTKDEFSPAINENYYSPWKFYFDLSYQQVVHLYQLFDEKRVEHPICNRPKSVNLEKDHFRKGTKERKSLSPNIPQFPADHPGHGFSIPASNPRFSTVEASYCASTSMHQAVPQPNMSMPLGTKPFGVKFAPVHSSHQDQAELPYNNNMLFPNAAPVDATATQVAMPCSQTTKYHPDQFTASQSYLLSHKHMDNSLLSGCVARDPTDELKLSSANHSYPPSGYACSYLPPPGYKTRDTIGVDINYVGSTLAPSYPQFPLANAQGNATNCRDYYDDHCKQCQLEDIYGSEHQHFSKTKASPSKLNRQDIPVYPVIPELAFDQRKESFNEKDYENTHYFHRTDTVSSGLGNSIGAYMPDHVNRSPDIRSERNIIAAGQNAQSSVFSRLSRIPPPLPQEIPGPSLNQLVHSLSQKAGQWSNKDEIITNALSEQLVSEQVMGISCPLAELNQPGFIEEVSTGLPFMNFKRRSETGKLDANLGEEINGKVKRRKLVRPAFGEDNNSASSEKELQANRLEEKKHCHAEKKFSIDLNRPASTDGILAKEDDTTALLFPSVFTMTHTDKPCEVNKSEPNSSNTTEEKKKQDPSFNIDTQTEKISLDLSVADLSTIDKSELQAILSTTLSQAIDNIRSGKLNNSEETVSKICAKDSSNLIVSESSEGDSKL</sequence>
<dbReference type="Pfam" id="PF10539">
    <property type="entry name" value="Dev_Cell_Death"/>
    <property type="match status" value="1"/>
</dbReference>
<dbReference type="HOGENOM" id="CLU_017146_0_0_1"/>
<dbReference type="InterPro" id="IPR013989">
    <property type="entry name" value="Dev_and_cell_death_domain"/>
</dbReference>
<name>A0A0D9XGV1_9ORYZ</name>
<reference evidence="3 4" key="1">
    <citation type="submission" date="2012-08" db="EMBL/GenBank/DDBJ databases">
        <title>Oryza genome evolution.</title>
        <authorList>
            <person name="Wing R.A."/>
        </authorList>
    </citation>
    <scope>NUCLEOTIDE SEQUENCE</scope>
</reference>
<dbReference type="PANTHER" id="PTHR46034:SF38">
    <property type="entry name" value="OS09G0563700 PROTEIN"/>
    <property type="match status" value="1"/>
</dbReference>
<dbReference type="GO" id="GO:0034976">
    <property type="term" value="P:response to endoplasmic reticulum stress"/>
    <property type="evidence" value="ECO:0007669"/>
    <property type="project" value="InterPro"/>
</dbReference>
<reference evidence="3" key="3">
    <citation type="submission" date="2015-04" db="UniProtKB">
        <authorList>
            <consortium name="EnsemblPlants"/>
        </authorList>
    </citation>
    <scope>IDENTIFICATION</scope>
</reference>
<evidence type="ECO:0000259" key="2">
    <source>
        <dbReference type="PROSITE" id="PS51222"/>
    </source>
</evidence>
<dbReference type="SMART" id="SM00767">
    <property type="entry name" value="DCD"/>
    <property type="match status" value="1"/>
</dbReference>
<dbReference type="PROSITE" id="PS51222">
    <property type="entry name" value="DCD"/>
    <property type="match status" value="1"/>
</dbReference>
<feature type="domain" description="DCD" evidence="2">
    <location>
        <begin position="14"/>
        <end position="144"/>
    </location>
</feature>
<dbReference type="Proteomes" id="UP000032180">
    <property type="component" value="Chromosome 9"/>
</dbReference>
<feature type="region of interest" description="Disordered" evidence="1">
    <location>
        <begin position="666"/>
        <end position="694"/>
    </location>
</feature>
<organism evidence="3 4">
    <name type="scientific">Leersia perrieri</name>
    <dbReference type="NCBI Taxonomy" id="77586"/>
    <lineage>
        <taxon>Eukaryota</taxon>
        <taxon>Viridiplantae</taxon>
        <taxon>Streptophyta</taxon>
        <taxon>Embryophyta</taxon>
        <taxon>Tracheophyta</taxon>
        <taxon>Spermatophyta</taxon>
        <taxon>Magnoliopsida</taxon>
        <taxon>Liliopsida</taxon>
        <taxon>Poales</taxon>
        <taxon>Poaceae</taxon>
        <taxon>BOP clade</taxon>
        <taxon>Oryzoideae</taxon>
        <taxon>Oryzeae</taxon>
        <taxon>Oryzinae</taxon>
        <taxon>Leersia</taxon>
    </lineage>
</organism>
<dbReference type="Gramene" id="LPERR09G15730.1">
    <property type="protein sequence ID" value="LPERR09G15730.1"/>
    <property type="gene ID" value="LPERR09G15730"/>
</dbReference>
<dbReference type="eggNOG" id="ENOG502S2G0">
    <property type="taxonomic scope" value="Eukaryota"/>
</dbReference>
<accession>A0A0D9XGV1</accession>
<proteinExistence type="predicted"/>
<reference evidence="4" key="2">
    <citation type="submission" date="2013-12" db="EMBL/GenBank/DDBJ databases">
        <authorList>
            <person name="Yu Y."/>
            <person name="Lee S."/>
            <person name="de Baynast K."/>
            <person name="Wissotski M."/>
            <person name="Liu L."/>
            <person name="Talag J."/>
            <person name="Goicoechea J."/>
            <person name="Angelova A."/>
            <person name="Jetty R."/>
            <person name="Kudrna D."/>
            <person name="Golser W."/>
            <person name="Rivera L."/>
            <person name="Zhang J."/>
            <person name="Wing R."/>
        </authorList>
    </citation>
    <scope>NUCLEOTIDE SEQUENCE</scope>
</reference>
<protein>
    <recommendedName>
        <fullName evidence="2">DCD domain-containing protein</fullName>
    </recommendedName>
</protein>
<evidence type="ECO:0000313" key="4">
    <source>
        <dbReference type="Proteomes" id="UP000032180"/>
    </source>
</evidence>
<dbReference type="EnsemblPlants" id="LPERR09G15730.1">
    <property type="protein sequence ID" value="LPERR09G15730.1"/>
    <property type="gene ID" value="LPERR09G15730"/>
</dbReference>
<keyword evidence="4" id="KW-1185">Reference proteome</keyword>
<evidence type="ECO:0000256" key="1">
    <source>
        <dbReference type="SAM" id="MobiDB-lite"/>
    </source>
</evidence>